<comment type="caution">
    <text evidence="2">The sequence shown here is derived from an EMBL/GenBank/DDBJ whole genome shotgun (WGS) entry which is preliminary data.</text>
</comment>
<dbReference type="InterPro" id="IPR011048">
    <property type="entry name" value="Haem_d1_sf"/>
</dbReference>
<organism evidence="2 3">
    <name type="scientific">Lactobacillus apis</name>
    <dbReference type="NCBI Taxonomy" id="303541"/>
    <lineage>
        <taxon>Bacteria</taxon>
        <taxon>Bacillati</taxon>
        <taxon>Bacillota</taxon>
        <taxon>Bacilli</taxon>
        <taxon>Lactobacillales</taxon>
        <taxon>Lactobacillaceae</taxon>
        <taxon>Lactobacillus</taxon>
    </lineage>
</organism>
<dbReference type="STRING" id="303541.JF72_04230"/>
<dbReference type="Proteomes" id="UP000033682">
    <property type="component" value="Unassembled WGS sequence"/>
</dbReference>
<comment type="similarity">
    <text evidence="1">Belongs to the cycloisomerase 2 family.</text>
</comment>
<dbReference type="PANTHER" id="PTHR30344:SF1">
    <property type="entry name" value="6-PHOSPHOGLUCONOLACTONASE"/>
    <property type="match status" value="1"/>
</dbReference>
<dbReference type="InterPro" id="IPR050282">
    <property type="entry name" value="Cycloisomerase_2"/>
</dbReference>
<name>A0A0F4LUD2_9LACO</name>
<dbReference type="InterPro" id="IPR015943">
    <property type="entry name" value="WD40/YVTN_repeat-like_dom_sf"/>
</dbReference>
<dbReference type="PANTHER" id="PTHR30344">
    <property type="entry name" value="6-PHOSPHOGLUCONOLACTONASE-RELATED"/>
    <property type="match status" value="1"/>
</dbReference>
<proteinExistence type="inferred from homology"/>
<dbReference type="GO" id="GO:0005829">
    <property type="term" value="C:cytosol"/>
    <property type="evidence" value="ECO:0007669"/>
    <property type="project" value="TreeGrafter"/>
</dbReference>
<evidence type="ECO:0000313" key="3">
    <source>
        <dbReference type="Proteomes" id="UP000033682"/>
    </source>
</evidence>
<evidence type="ECO:0000313" key="2">
    <source>
        <dbReference type="EMBL" id="KJY61146.1"/>
    </source>
</evidence>
<gene>
    <name evidence="2" type="ORF">JF72_04230</name>
</gene>
<dbReference type="Gene3D" id="2.130.10.10">
    <property type="entry name" value="YVTN repeat-like/Quinoprotein amine dehydrogenase"/>
    <property type="match status" value="1"/>
</dbReference>
<accession>A0A0F4LUD2</accession>
<dbReference type="HOGENOM" id="CLU_038716_3_1_9"/>
<dbReference type="Pfam" id="PF10282">
    <property type="entry name" value="Lactonase"/>
    <property type="match status" value="1"/>
</dbReference>
<dbReference type="EMBL" id="JXLG01000005">
    <property type="protein sequence ID" value="KJY61146.1"/>
    <property type="molecule type" value="Genomic_DNA"/>
</dbReference>
<dbReference type="InterPro" id="IPR019405">
    <property type="entry name" value="Lactonase_7-beta_prop"/>
</dbReference>
<protein>
    <submittedName>
        <fullName evidence="2">Carboxy-cis,cis-muconate cyclase</fullName>
    </submittedName>
</protein>
<sequence>MKLLIGGYTKKKATGIYELPLYNSDKGLKVELGTAKEIIKIGGPTYFVQDQDLIFTINNAGDKGGISSFQLVDGAYQEKDSYLTAGSSPAYIGIDSVKHLLYTANYHTGALAVFSYTAEGQLTLIDSVTHTADTLGPRPEQVDGPHPHFFDETPAQNLVSCDLGNDCVDFYRLQNNKLEHLAKYQNEAGFGTRHIVFSPDGNYFYVVGELSSKVNVVQFNEKDWTFNNIATYSTIPDDYTDHNGAAAIKISHDGKFIYVSNRGHDSITVFAVKEDHTLELKQRVSTFGEFPRDFNWDPSEQFVVATNQNTDNATLYKRSAKDGCLTPIQKDIYVPEGTRVLFSE</sequence>
<dbReference type="GO" id="GO:0017057">
    <property type="term" value="F:6-phosphogluconolactonase activity"/>
    <property type="evidence" value="ECO:0007669"/>
    <property type="project" value="TreeGrafter"/>
</dbReference>
<dbReference type="SUPFAM" id="SSF51004">
    <property type="entry name" value="C-terminal (heme d1) domain of cytochrome cd1-nitrite reductase"/>
    <property type="match status" value="1"/>
</dbReference>
<dbReference type="PATRIC" id="fig|303541.3.peg.572"/>
<dbReference type="AlphaFoldDB" id="A0A0F4LUD2"/>
<dbReference type="RefSeq" id="WP_046306444.1">
    <property type="nucleotide sequence ID" value="NZ_KQ034000.1"/>
</dbReference>
<reference evidence="2 3" key="1">
    <citation type="submission" date="2015-01" db="EMBL/GenBank/DDBJ databases">
        <title>Comparative genomics of the lactic acid bacteria isolated from the honey bee gut.</title>
        <authorList>
            <person name="Ellegaard K.M."/>
            <person name="Tamarit D."/>
            <person name="Javelind E."/>
            <person name="Olofsson T."/>
            <person name="Andersson S.G."/>
            <person name="Vasquez A."/>
        </authorList>
    </citation>
    <scope>NUCLEOTIDE SEQUENCE [LARGE SCALE GENOMIC DNA]</scope>
    <source>
        <strain evidence="2 3">Hma11</strain>
    </source>
</reference>
<evidence type="ECO:0000256" key="1">
    <source>
        <dbReference type="ARBA" id="ARBA00005564"/>
    </source>
</evidence>
<keyword evidence="3" id="KW-1185">Reference proteome</keyword>